<feature type="transmembrane region" description="Helical" evidence="5">
    <location>
        <begin position="29"/>
        <end position="57"/>
    </location>
</feature>
<feature type="transmembrane region" description="Helical" evidence="5">
    <location>
        <begin position="77"/>
        <end position="96"/>
    </location>
</feature>
<feature type="domain" description="G-protein coupled receptors family 1 profile" evidence="6">
    <location>
        <begin position="1"/>
        <end position="174"/>
    </location>
</feature>
<proteinExistence type="predicted"/>
<dbReference type="GO" id="GO:0005549">
    <property type="term" value="F:odorant binding"/>
    <property type="evidence" value="ECO:0007669"/>
    <property type="project" value="TreeGrafter"/>
</dbReference>
<feature type="transmembrane region" description="Helical" evidence="5">
    <location>
        <begin position="116"/>
        <end position="136"/>
    </location>
</feature>
<organism evidence="7 8">
    <name type="scientific">Cynoglossus semilaevis</name>
    <name type="common">Tongue sole</name>
    <dbReference type="NCBI Taxonomy" id="244447"/>
    <lineage>
        <taxon>Eukaryota</taxon>
        <taxon>Metazoa</taxon>
        <taxon>Chordata</taxon>
        <taxon>Craniata</taxon>
        <taxon>Vertebrata</taxon>
        <taxon>Euteleostomi</taxon>
        <taxon>Actinopterygii</taxon>
        <taxon>Neopterygii</taxon>
        <taxon>Teleostei</taxon>
        <taxon>Neoteleostei</taxon>
        <taxon>Acanthomorphata</taxon>
        <taxon>Carangaria</taxon>
        <taxon>Pleuronectiformes</taxon>
        <taxon>Pleuronectoidei</taxon>
        <taxon>Cynoglossidae</taxon>
        <taxon>Cynoglossinae</taxon>
        <taxon>Cynoglossus</taxon>
    </lineage>
</organism>
<evidence type="ECO:0000256" key="2">
    <source>
        <dbReference type="ARBA" id="ARBA00022692"/>
    </source>
</evidence>
<dbReference type="PROSITE" id="PS50262">
    <property type="entry name" value="G_PROTEIN_RECEP_F1_2"/>
    <property type="match status" value="1"/>
</dbReference>
<dbReference type="AlphaFoldDB" id="A0A3P8VD47"/>
<evidence type="ECO:0000256" key="3">
    <source>
        <dbReference type="ARBA" id="ARBA00022989"/>
    </source>
</evidence>
<comment type="subcellular location">
    <subcellularLocation>
        <location evidence="1">Membrane</location>
    </subcellularLocation>
</comment>
<dbReference type="CDD" id="cd00637">
    <property type="entry name" value="7tm_classA_rhodopsin-like"/>
    <property type="match status" value="1"/>
</dbReference>
<keyword evidence="3 5" id="KW-1133">Transmembrane helix</keyword>
<dbReference type="Proteomes" id="UP000265120">
    <property type="component" value="Unassembled WGS sequence"/>
</dbReference>
<sequence length="197" mass="22938">MTLECYVAICLPLRHGELCTTRRTLHCILIIHGLSLLPVTVILSVFFISAPPIYYSIQRVCSMDMFVFLKWQDNVKLVLYQVYFLAMAATICFSFIKIMKAARAASREDKKSEKKALRRVSLHGFHLLLCLVQLWCPFIDTAVLHISITLFIDVRVSNYILFYLSPKCLNPLIYGLWDEKILQALKKKFLSWRQEKE</sequence>
<dbReference type="PANTHER" id="PTHR26451:SF886">
    <property type="entry name" value="GROWTH HORMONE SECRETAGOGUE RECEPTOR TYPE 1-LIKE-RELATED"/>
    <property type="match status" value="1"/>
</dbReference>
<dbReference type="GO" id="GO:0016020">
    <property type="term" value="C:membrane"/>
    <property type="evidence" value="ECO:0007669"/>
    <property type="project" value="UniProtKB-SubCell"/>
</dbReference>
<reference evidence="7" key="2">
    <citation type="submission" date="2025-09" db="UniProtKB">
        <authorList>
            <consortium name="Ensembl"/>
        </authorList>
    </citation>
    <scope>IDENTIFICATION</scope>
</reference>
<evidence type="ECO:0000256" key="5">
    <source>
        <dbReference type="SAM" id="Phobius"/>
    </source>
</evidence>
<dbReference type="InParanoid" id="A0A3P8VD47"/>
<keyword evidence="2 5" id="KW-0812">Transmembrane</keyword>
<dbReference type="GO" id="GO:0004930">
    <property type="term" value="F:G protein-coupled receptor activity"/>
    <property type="evidence" value="ECO:0007669"/>
    <property type="project" value="InterPro"/>
</dbReference>
<protein>
    <submittedName>
        <fullName evidence="7">Olfactory receptor 52L1-like</fullName>
    </submittedName>
</protein>
<evidence type="ECO:0000313" key="8">
    <source>
        <dbReference type="Proteomes" id="UP000265120"/>
    </source>
</evidence>
<evidence type="ECO:0000256" key="4">
    <source>
        <dbReference type="ARBA" id="ARBA00023136"/>
    </source>
</evidence>
<dbReference type="PANTHER" id="PTHR26451">
    <property type="entry name" value="G_PROTEIN_RECEP_F1_2 DOMAIN-CONTAINING PROTEIN"/>
    <property type="match status" value="1"/>
</dbReference>
<dbReference type="GO" id="GO:0004984">
    <property type="term" value="F:olfactory receptor activity"/>
    <property type="evidence" value="ECO:0007669"/>
    <property type="project" value="TreeGrafter"/>
</dbReference>
<keyword evidence="4 5" id="KW-0472">Membrane</keyword>
<accession>A0A3P8VD47</accession>
<keyword evidence="8" id="KW-1185">Reference proteome</keyword>
<dbReference type="Ensembl" id="ENSCSET00000011285.1">
    <property type="protein sequence ID" value="ENSCSEP00000011151.1"/>
    <property type="gene ID" value="ENSCSEG00000007161.1"/>
</dbReference>
<dbReference type="STRING" id="244447.ENSCSEP00000011151"/>
<dbReference type="SUPFAM" id="SSF81321">
    <property type="entry name" value="Family A G protein-coupled receptor-like"/>
    <property type="match status" value="1"/>
</dbReference>
<evidence type="ECO:0000259" key="6">
    <source>
        <dbReference type="PROSITE" id="PS50262"/>
    </source>
</evidence>
<dbReference type="FunFam" id="1.20.1070.10:FF:000096">
    <property type="entry name" value="Odorant receptor 131-2"/>
    <property type="match status" value="1"/>
</dbReference>
<dbReference type="GeneTree" id="ENSGT00940000163324"/>
<dbReference type="InterPro" id="IPR000276">
    <property type="entry name" value="GPCR_Rhodpsn"/>
</dbReference>
<evidence type="ECO:0000256" key="1">
    <source>
        <dbReference type="ARBA" id="ARBA00004370"/>
    </source>
</evidence>
<dbReference type="InterPro" id="IPR017452">
    <property type="entry name" value="GPCR_Rhodpsn_7TM"/>
</dbReference>
<reference evidence="7" key="1">
    <citation type="submission" date="2025-08" db="UniProtKB">
        <authorList>
            <consortium name="Ensembl"/>
        </authorList>
    </citation>
    <scope>IDENTIFICATION</scope>
</reference>
<dbReference type="OMA" id="VNNIRTC"/>
<name>A0A3P8VD47_CYNSE</name>
<dbReference type="Pfam" id="PF00001">
    <property type="entry name" value="7tm_1"/>
    <property type="match status" value="1"/>
</dbReference>
<dbReference type="InterPro" id="IPR052921">
    <property type="entry name" value="GPCR1_Superfamily_Member"/>
</dbReference>
<evidence type="ECO:0000313" key="7">
    <source>
        <dbReference type="Ensembl" id="ENSCSEP00000011151.1"/>
    </source>
</evidence>
<dbReference type="Gene3D" id="1.20.1070.10">
    <property type="entry name" value="Rhodopsin 7-helix transmembrane proteins"/>
    <property type="match status" value="1"/>
</dbReference>